<feature type="compositionally biased region" description="Polar residues" evidence="1">
    <location>
        <begin position="390"/>
        <end position="399"/>
    </location>
</feature>
<proteinExistence type="predicted"/>
<feature type="compositionally biased region" description="Basic and acidic residues" evidence="1">
    <location>
        <begin position="207"/>
        <end position="229"/>
    </location>
</feature>
<feature type="region of interest" description="Disordered" evidence="1">
    <location>
        <begin position="1"/>
        <end position="1090"/>
    </location>
</feature>
<feature type="compositionally biased region" description="Polar residues" evidence="1">
    <location>
        <begin position="835"/>
        <end position="848"/>
    </location>
</feature>
<sequence length="2279" mass="250856">MEETNERENVNVPKTVAVEGTEAPTSEESRPTGESVNKIPVEGEDSTLEKPVLELGETQSLHQKGEGKASELNDKTNESDTVSLTKIDEKVEEERTTNDPESGKFSPQNEGKISVDVVKDQESDNTTPCDTDSQKDSTAIDRPNPPEESLKSSSEGQPETSVAEAQVQDSAKESQIDSIDVDRPNSSTESSKCSSESQPETSTAEDSSAKDSQKDSTAIDRPNPPEESLKSSSEGQPETSVAEAQVQDSSAKESQIDSIDVDRPNSSKESSKRSSESQPETSIAEDSSAKARQIDSLANDRPNPSEESLKSSSEGQPETSVAEAQVQDSSAKESQIDSIDVDRPNSSKESSKRSSESQPETSIAEDSSAKDRQIDSLANDRPNPSEESLKSSSEGQPETSVAEAQVQDSSAKESQIDSIDVDRPNSSKESSKRSSESQPETSIAEDSSAKDRQIDSLANDRPNYSEESSKCSSRQETAVTEATVQVSSAKDNQIDPKVVEGTNSSEKPSKSSPENSDAEAKHRDSLAKNSQTDSVAVDRRNSSEESPQSSSENRPGTSKLGELKSNSKSKRKLDDSEETREAKEIMIDTEEDKESNRFDYTEFEQRGSKFGMKKLKVVLDRKKHKSADRIESSAGCSQQPGPKSKKTKPFNDTPQKPGPKSRKAKHQDVSSTQMRETELHESTVHSCSEKIYRYQKPGPKSKKMANRQNTGCKLQKETKSVTEIETTLPSCSKISRLQKPGPKSKKDRRQYDNSKKVKDTESEHTKMKELKVCLKRFTDKAHQKTESTSQLKKEQGQDKSEVSAEGEKRLGDSPESNEQNISSEQEESRNKEESTGANESSEENTPPSQIDAFMVAASIATTPSKPGQKQENNDEESLSCNQKNDSHRHENNSGIKQEADEDENVDSRHSAAHKTENNQIDLTGLTVVEETSENDTQENEDKGIETTVSKDLESSAKHESSKALGESKQEKDDSTPVNELKVVLQRMQFQADATNKTTKSCSENDVPLIEKRAQVESTEAKDEEKQSERSNVSLEEVVFNDIESFNAASDDMNDSSRDNSTTNASTSADKGKLTERIKDGEEVASRDTDAVIDCTEYSDIGSDVEQILDEVPLEFESVYEEEDLAPGTENDSNSATNSSKLATYYESILGPIPGEEQSKSQATTRQKAAEGSPKSKNQRRKERKQQFKEELAKNVAVQESTPAPAPQPNKSQRASMTSQAQVTSSPYTRGPKKRDALRAALKAAKEAAMSLPKAPASQRAPEETKQRAMDAAMKAAQVAVQTHAPIMPTTADLAQLGLPTGFGRKQQDTSKAWKSKVKFKPNQAEKEIVYKGTVSTAQLASMGLPTAAGSRSEQSAGPAYKIPRKAAGGVAENAIAGSVWASTYASGQLASIPTSKGNPVPNPKENPGSSRRGMAPRQDRRSPKRSLDSKQRDRSPRRRSPASRNEKAKLPVCVHEVRGTAPKTPVAKDTRRSPVSISDSKRDNPSRSSRLDLLDTRHSRSPFRRSSPRRSPLRRSSPRRSSPRRSPLRRSSPRRSSPRRSSPRRSPARRSSPRRSSPRRSPTRRSSPRRSSPRRSPTRRSSPRRSSPRRSPTRRSSPGRSSPRRSPVRRISPYRKSPASSNKMDSAPGSSNPAGDKHLLDTKRIAALRTELEKKKASLIELSRPNPIGKTTACKDQIMKTVDPNNRDQSALEPSGPPAVKVSDLLGMMVGTKQNAAEIAAAWTKSTSSVSSSSLPKPKEDFLNPDSFDIPVIKPPSTSKKSGYSRAHSEVPVKSHQASRDHVDLDKNPELYFTGSDRWQKPDTLAKSDMHSEIRERPQSLELPADINDIDFGYYKMPEPYTLPQTGYSQMMYKDPLEKPNQLGSTAAAPKSILKSSKSAFPINMNIDYNAAQRRGIEKHPMPVAATSQSSSKPNVPSILKPVQASKTVSSLPRPSGIIPFGQKSSSNIQRGHPETQKSNSRDSQVIDLTDQSSKTEEYSSGSRRGPLRVPSPPPPPPFIMPPFQKHPGNLPAKQSRSPEDRYQRHKSPDRFQSSERWRDMPRGSPGGWRRSPPPQRPSSPPRRQSSPPPSELQSKKPRLESQSRPAASRNDSDDLQVAICSNRPTGEVLPQEAARIKSYIVQESVKAMQGPTGGPRGPPLRFTNSKRCDEGWFLITPLDSVAQNWLLRILAPLRIGNLVFKPMKAADAPWPTLVEMLVTTPQLDVQRLLMMLDLQNPTLRMKDWKHLTSKGRPGGWIVTFSVVQEVVDALEECDWTLWYELDSIRVRRAAQQKPRGGS</sequence>
<dbReference type="InterPro" id="IPR031961">
    <property type="entry name" value="DUF4780"/>
</dbReference>
<feature type="compositionally biased region" description="Basic and acidic residues" evidence="1">
    <location>
        <begin position="250"/>
        <end position="275"/>
    </location>
</feature>
<feature type="compositionally biased region" description="Basic and acidic residues" evidence="1">
    <location>
        <begin position="594"/>
        <end position="607"/>
    </location>
</feature>
<feature type="region of interest" description="Disordered" evidence="1">
    <location>
        <begin position="1725"/>
        <end position="1786"/>
    </location>
</feature>
<feature type="compositionally biased region" description="Polar residues" evidence="1">
    <location>
        <begin position="1208"/>
        <end position="1227"/>
    </location>
</feature>
<feature type="domain" description="DUF4780" evidence="2">
    <location>
        <begin position="2093"/>
        <end position="2268"/>
    </location>
</feature>
<feature type="compositionally biased region" description="Basic and acidic residues" evidence="1">
    <location>
        <begin position="939"/>
        <end position="974"/>
    </location>
</feature>
<feature type="compositionally biased region" description="Low complexity" evidence="1">
    <location>
        <begin position="1238"/>
        <end position="1248"/>
    </location>
</feature>
<feature type="compositionally biased region" description="Polar residues" evidence="1">
    <location>
        <begin position="1618"/>
        <end position="1633"/>
    </location>
</feature>
<feature type="compositionally biased region" description="Basic and acidic residues" evidence="1">
    <location>
        <begin position="170"/>
        <end position="183"/>
    </location>
</feature>
<reference evidence="3" key="1">
    <citation type="submission" date="2022-03" db="EMBL/GenBank/DDBJ databases">
        <authorList>
            <person name="Sayadi A."/>
        </authorList>
    </citation>
    <scope>NUCLEOTIDE SEQUENCE</scope>
</reference>
<feature type="compositionally biased region" description="Low complexity" evidence="1">
    <location>
        <begin position="503"/>
        <end position="515"/>
    </location>
</feature>
<feature type="compositionally biased region" description="Polar residues" evidence="1">
    <location>
        <begin position="470"/>
        <end position="491"/>
    </location>
</feature>
<feature type="compositionally biased region" description="Basic residues" evidence="1">
    <location>
        <begin position="611"/>
        <end position="626"/>
    </location>
</feature>
<feature type="compositionally biased region" description="Polar residues" evidence="1">
    <location>
        <begin position="310"/>
        <end position="319"/>
    </location>
</feature>
<feature type="compositionally biased region" description="Basic and acidic residues" evidence="1">
    <location>
        <begin position="905"/>
        <end position="916"/>
    </location>
</feature>
<feature type="compositionally biased region" description="Basic and acidic residues" evidence="1">
    <location>
        <begin position="1479"/>
        <end position="1498"/>
    </location>
</feature>
<dbReference type="Pfam" id="PF16012">
    <property type="entry name" value="DUF4780"/>
    <property type="match status" value="1"/>
</dbReference>
<feature type="compositionally biased region" description="Polar residues" evidence="1">
    <location>
        <begin position="230"/>
        <end position="239"/>
    </location>
</feature>
<feature type="compositionally biased region" description="Polar residues" evidence="1">
    <location>
        <begin position="1129"/>
        <end position="1141"/>
    </location>
</feature>
<dbReference type="EMBL" id="CAKOFQ010006741">
    <property type="protein sequence ID" value="CAH1967059.1"/>
    <property type="molecule type" value="Genomic_DNA"/>
</dbReference>
<feature type="compositionally biased region" description="Pro residues" evidence="1">
    <location>
        <begin position="2052"/>
        <end position="2071"/>
    </location>
</feature>
<feature type="compositionally biased region" description="Low complexity" evidence="1">
    <location>
        <begin position="813"/>
        <end position="823"/>
    </location>
</feature>
<feature type="compositionally biased region" description="Acidic residues" evidence="1">
    <location>
        <begin position="1111"/>
        <end position="1124"/>
    </location>
</feature>
<evidence type="ECO:0000259" key="2">
    <source>
        <dbReference type="Pfam" id="PF16012"/>
    </source>
</evidence>
<feature type="compositionally biased region" description="Basic and acidic residues" evidence="1">
    <location>
        <begin position="749"/>
        <end position="812"/>
    </location>
</feature>
<feature type="compositionally biased region" description="Basic and acidic residues" evidence="1">
    <location>
        <begin position="410"/>
        <end position="435"/>
    </location>
</feature>
<feature type="compositionally biased region" description="Basic and acidic residues" evidence="1">
    <location>
        <begin position="1069"/>
        <end position="1089"/>
    </location>
</feature>
<dbReference type="Proteomes" id="UP001152888">
    <property type="component" value="Unassembled WGS sequence"/>
</dbReference>
<evidence type="ECO:0000313" key="4">
    <source>
        <dbReference type="Proteomes" id="UP001152888"/>
    </source>
</evidence>
<keyword evidence="4" id="KW-1185">Reference proteome</keyword>
<evidence type="ECO:0000256" key="1">
    <source>
        <dbReference type="SAM" id="MobiDB-lite"/>
    </source>
</evidence>
<evidence type="ECO:0000313" key="3">
    <source>
        <dbReference type="EMBL" id="CAH1967059.1"/>
    </source>
</evidence>
<name>A0A9P0K429_ACAOB</name>
<feature type="compositionally biased region" description="Basic and acidic residues" evidence="1">
    <location>
        <begin position="2017"/>
        <end position="2042"/>
    </location>
</feature>
<feature type="compositionally biased region" description="Basic and acidic residues" evidence="1">
    <location>
        <begin position="330"/>
        <end position="355"/>
    </location>
</feature>
<feature type="compositionally biased region" description="Polar residues" evidence="1">
    <location>
        <begin position="151"/>
        <end position="160"/>
    </location>
</feature>
<feature type="compositionally biased region" description="Basic and acidic residues" evidence="1">
    <location>
        <begin position="1008"/>
        <end position="1028"/>
    </location>
</feature>
<accession>A0A9P0K429</accession>
<feature type="compositionally biased region" description="Basic and acidic residues" evidence="1">
    <location>
        <begin position="132"/>
        <end position="150"/>
    </location>
</feature>
<feature type="region of interest" description="Disordered" evidence="1">
    <location>
        <begin position="1925"/>
        <end position="2097"/>
    </location>
</feature>
<feature type="compositionally biased region" description="Low complexity" evidence="1">
    <location>
        <begin position="1058"/>
        <end position="1068"/>
    </location>
</feature>
<dbReference type="OrthoDB" id="6811589at2759"/>
<feature type="compositionally biased region" description="Basic and acidic residues" evidence="1">
    <location>
        <begin position="86"/>
        <end position="102"/>
    </location>
</feature>
<feature type="compositionally biased region" description="Low complexity" evidence="1">
    <location>
        <begin position="186"/>
        <end position="202"/>
    </location>
</feature>
<feature type="compositionally biased region" description="Basic and acidic residues" evidence="1">
    <location>
        <begin position="1417"/>
        <end position="1434"/>
    </location>
</feature>
<feature type="region of interest" description="Disordered" evidence="1">
    <location>
        <begin position="1389"/>
        <end position="1642"/>
    </location>
</feature>
<organism evidence="3 4">
    <name type="scientific">Acanthoscelides obtectus</name>
    <name type="common">Bean weevil</name>
    <name type="synonym">Bruchus obtectus</name>
    <dbReference type="NCBI Taxonomy" id="200917"/>
    <lineage>
        <taxon>Eukaryota</taxon>
        <taxon>Metazoa</taxon>
        <taxon>Ecdysozoa</taxon>
        <taxon>Arthropoda</taxon>
        <taxon>Hexapoda</taxon>
        <taxon>Insecta</taxon>
        <taxon>Pterygota</taxon>
        <taxon>Neoptera</taxon>
        <taxon>Endopterygota</taxon>
        <taxon>Coleoptera</taxon>
        <taxon>Polyphaga</taxon>
        <taxon>Cucujiformia</taxon>
        <taxon>Chrysomeloidea</taxon>
        <taxon>Chrysomelidae</taxon>
        <taxon>Bruchinae</taxon>
        <taxon>Bruchini</taxon>
        <taxon>Acanthoscelides</taxon>
    </lineage>
</organism>
<feature type="region of interest" description="Disordered" evidence="1">
    <location>
        <begin position="1111"/>
        <end position="1271"/>
    </location>
</feature>
<feature type="compositionally biased region" description="Low complexity" evidence="1">
    <location>
        <begin position="544"/>
        <end position="555"/>
    </location>
</feature>
<feature type="compositionally biased region" description="Basic residues" evidence="1">
    <location>
        <begin position="1499"/>
        <end position="1593"/>
    </location>
</feature>
<feature type="compositionally biased region" description="Polar residues" evidence="1">
    <location>
        <begin position="987"/>
        <end position="1003"/>
    </location>
</feature>
<feature type="compositionally biased region" description="Basic and acidic residues" evidence="1">
    <location>
        <begin position="1767"/>
        <end position="1786"/>
    </location>
</feature>
<feature type="compositionally biased region" description="Pro residues" evidence="1">
    <location>
        <begin position="1990"/>
        <end position="2001"/>
    </location>
</feature>
<feature type="compositionally biased region" description="Basic and acidic residues" evidence="1">
    <location>
        <begin position="63"/>
        <end position="78"/>
    </location>
</feature>
<protein>
    <recommendedName>
        <fullName evidence="2">DUF4780 domain-containing protein</fullName>
    </recommendedName>
</protein>
<feature type="compositionally biased region" description="Polar residues" evidence="1">
    <location>
        <begin position="859"/>
        <end position="870"/>
    </location>
</feature>
<feature type="compositionally biased region" description="Polar residues" evidence="1">
    <location>
        <begin position="723"/>
        <end position="735"/>
    </location>
</feature>
<gene>
    <name evidence="3" type="ORF">ACAOBT_LOCUS7197</name>
</gene>
<feature type="compositionally biased region" description="Basic and acidic residues" evidence="1">
    <location>
        <begin position="675"/>
        <end position="692"/>
    </location>
</feature>
<comment type="caution">
    <text evidence="3">The sequence shown here is derived from an EMBL/GenBank/DDBJ whole genome shotgun (WGS) entry which is preliminary data.</text>
</comment>